<evidence type="ECO:0000256" key="3">
    <source>
        <dbReference type="ARBA" id="ARBA00022679"/>
    </source>
</evidence>
<dbReference type="RefSeq" id="WP_212920883.1">
    <property type="nucleotide sequence ID" value="NZ_BORP01000003.1"/>
</dbReference>
<feature type="modified residue" description="Phosphohistidine; by HPr" evidence="7">
    <location>
        <position position="85"/>
    </location>
</feature>
<dbReference type="InterPro" id="IPR003188">
    <property type="entry name" value="PTS_IIA_lac/cel"/>
</dbReference>
<dbReference type="Pfam" id="PF02255">
    <property type="entry name" value="PTS_IIA"/>
    <property type="match status" value="1"/>
</dbReference>
<reference evidence="8" key="1">
    <citation type="submission" date="2021-03" db="EMBL/GenBank/DDBJ databases">
        <title>Antimicrobial resistance genes in bacteria isolated from Japanese honey, and their potential for conferring macrolide and lincosamide resistance in the American foulbrood pathogen Paenibacillus larvae.</title>
        <authorList>
            <person name="Okamoto M."/>
            <person name="Kumagai M."/>
            <person name="Kanamori H."/>
            <person name="Takamatsu D."/>
        </authorList>
    </citation>
    <scope>NUCLEOTIDE SEQUENCE</scope>
    <source>
        <strain evidence="8">J43TS3</strain>
    </source>
</reference>
<keyword evidence="2" id="KW-0762">Sugar transport</keyword>
<evidence type="ECO:0000256" key="1">
    <source>
        <dbReference type="ARBA" id="ARBA00022448"/>
    </source>
</evidence>
<accession>A0A920C786</accession>
<dbReference type="AlphaFoldDB" id="A0A920C786"/>
<comment type="caution">
    <text evidence="8">The sequence shown here is derived from an EMBL/GenBank/DDBJ whole genome shotgun (WGS) entry which is preliminary data.</text>
</comment>
<evidence type="ECO:0000256" key="6">
    <source>
        <dbReference type="PIRSR" id="PIRSR000699-2"/>
    </source>
</evidence>
<keyword evidence="6" id="KW-0479">Metal-binding</keyword>
<dbReference type="GO" id="GO:0009401">
    <property type="term" value="P:phosphoenolpyruvate-dependent sugar phosphotransferase system"/>
    <property type="evidence" value="ECO:0007669"/>
    <property type="project" value="UniProtKB-KW"/>
</dbReference>
<dbReference type="GO" id="GO:0016740">
    <property type="term" value="F:transferase activity"/>
    <property type="evidence" value="ECO:0007669"/>
    <property type="project" value="UniProtKB-KW"/>
</dbReference>
<proteinExistence type="predicted"/>
<evidence type="ECO:0000256" key="7">
    <source>
        <dbReference type="PROSITE-ProRule" id="PRU00418"/>
    </source>
</evidence>
<feature type="active site" description="Tele-phosphohistidine intermediate" evidence="5">
    <location>
        <position position="85"/>
    </location>
</feature>
<evidence type="ECO:0000313" key="9">
    <source>
        <dbReference type="Proteomes" id="UP000676917"/>
    </source>
</evidence>
<feature type="binding site" evidence="6">
    <location>
        <position position="88"/>
    </location>
    <ligand>
        <name>Mg(2+)</name>
        <dbReference type="ChEBI" id="CHEBI:18420"/>
        <note>ligand shared between all trimeric partners</note>
    </ligand>
</feature>
<keyword evidence="9" id="KW-1185">Reference proteome</keyword>
<dbReference type="PIRSF" id="PIRSF000699">
    <property type="entry name" value="PTS_IILac_III"/>
    <property type="match status" value="1"/>
</dbReference>
<dbReference type="InterPro" id="IPR036542">
    <property type="entry name" value="PTS_IIA_lac/cel_sf"/>
</dbReference>
<evidence type="ECO:0000256" key="2">
    <source>
        <dbReference type="ARBA" id="ARBA00022597"/>
    </source>
</evidence>
<sequence length="113" mass="12989">MSDLDHNEEIDELTQVSMNVLIHAGNARDYLVKSLKSIHDENFEEANDYLKKAREEVTISHSFQTSTIQKEAMGEQIRYSILFAHAQDTMMTAQSEILIAENLIAIFEKLMKK</sequence>
<comment type="cofactor">
    <cofactor evidence="6">
        <name>Mg(2+)</name>
        <dbReference type="ChEBI" id="CHEBI:18420"/>
    </cofactor>
    <text evidence="6">Binds 1 Mg(2+) ion per trimer.</text>
</comment>
<protein>
    <submittedName>
        <fullName evidence="8">PTS lactose transporter subunit IIA</fullName>
    </submittedName>
</protein>
<dbReference type="PANTHER" id="PTHR34382:SF7">
    <property type="entry name" value="PTS SYSTEM N,N'-DIACETYLCHITOBIOSE-SPECIFIC EIIA COMPONENT"/>
    <property type="match status" value="1"/>
</dbReference>
<keyword evidence="1" id="KW-0813">Transport</keyword>
<evidence type="ECO:0000313" key="8">
    <source>
        <dbReference type="EMBL" id="GIO27403.1"/>
    </source>
</evidence>
<dbReference type="PROSITE" id="PS51095">
    <property type="entry name" value="PTS_EIIA_TYPE_3"/>
    <property type="match status" value="1"/>
</dbReference>
<gene>
    <name evidence="8" type="ORF">J43TS3_20140</name>
</gene>
<keyword evidence="4" id="KW-0598">Phosphotransferase system</keyword>
<keyword evidence="6" id="KW-0460">Magnesium</keyword>
<dbReference type="GO" id="GO:0046872">
    <property type="term" value="F:metal ion binding"/>
    <property type="evidence" value="ECO:0007669"/>
    <property type="project" value="UniProtKB-KW"/>
</dbReference>
<name>A0A920C786_9BACI</name>
<dbReference type="Proteomes" id="UP000676917">
    <property type="component" value="Unassembled WGS sequence"/>
</dbReference>
<dbReference type="Gene3D" id="1.20.58.80">
    <property type="entry name" value="Phosphotransferase system, lactose/cellobiose-type IIA subunit"/>
    <property type="match status" value="1"/>
</dbReference>
<evidence type="ECO:0000256" key="5">
    <source>
        <dbReference type="PIRSR" id="PIRSR000699-1"/>
    </source>
</evidence>
<organism evidence="8 9">
    <name type="scientific">Ornithinibacillus bavariensis</name>
    <dbReference type="NCBI Taxonomy" id="545502"/>
    <lineage>
        <taxon>Bacteria</taxon>
        <taxon>Bacillati</taxon>
        <taxon>Bacillota</taxon>
        <taxon>Bacilli</taxon>
        <taxon>Bacillales</taxon>
        <taxon>Bacillaceae</taxon>
        <taxon>Ornithinibacillus</taxon>
    </lineage>
</organism>
<keyword evidence="3" id="KW-0808">Transferase</keyword>
<evidence type="ECO:0000256" key="4">
    <source>
        <dbReference type="ARBA" id="ARBA00022683"/>
    </source>
</evidence>
<dbReference type="SUPFAM" id="SSF46973">
    <property type="entry name" value="Enzyme IIa from lactose specific PTS, IIa-lac"/>
    <property type="match status" value="1"/>
</dbReference>
<dbReference type="EMBL" id="BORP01000003">
    <property type="protein sequence ID" value="GIO27403.1"/>
    <property type="molecule type" value="Genomic_DNA"/>
</dbReference>
<dbReference type="PANTHER" id="PTHR34382">
    <property type="entry name" value="PTS SYSTEM N,N'-DIACETYLCHITOBIOSE-SPECIFIC EIIA COMPONENT"/>
    <property type="match status" value="1"/>
</dbReference>